<evidence type="ECO:0000313" key="2">
    <source>
        <dbReference type="Proteomes" id="UP000561271"/>
    </source>
</evidence>
<sequence>VCLVHNIKKIYAKIMAKGGDLDSLTGELEAVYNPA</sequence>
<gene>
    <name evidence="1" type="ORF">HKBW3S44_01445</name>
</gene>
<proteinExistence type="predicted"/>
<comment type="caution">
    <text evidence="1">The sequence shown here is derived from an EMBL/GenBank/DDBJ whole genome shotgun (WGS) entry which is preliminary data.</text>
</comment>
<dbReference type="Proteomes" id="UP000561271">
    <property type="component" value="Unassembled WGS sequence"/>
</dbReference>
<accession>A0A6V8PZ21</accession>
<organism evidence="1 2">
    <name type="scientific">Candidatus Hakubella thermalkaliphila</name>
    <dbReference type="NCBI Taxonomy" id="2754717"/>
    <lineage>
        <taxon>Bacteria</taxon>
        <taxon>Bacillati</taxon>
        <taxon>Actinomycetota</taxon>
        <taxon>Actinomycetota incertae sedis</taxon>
        <taxon>Candidatus Hakubellales</taxon>
        <taxon>Candidatus Hakubellaceae</taxon>
        <taxon>Candidatus Hakubella</taxon>
    </lineage>
</organism>
<protein>
    <submittedName>
        <fullName evidence="1">Uncharacterized protein</fullName>
    </submittedName>
</protein>
<name>A0A6V8PZ21_9ACTN</name>
<feature type="non-terminal residue" evidence="1">
    <location>
        <position position="1"/>
    </location>
</feature>
<dbReference type="EMBL" id="BLSC01000158">
    <property type="protein sequence ID" value="GFP37765.1"/>
    <property type="molecule type" value="Genomic_DNA"/>
</dbReference>
<evidence type="ECO:0000313" key="1">
    <source>
        <dbReference type="EMBL" id="GFP37765.1"/>
    </source>
</evidence>
<dbReference type="AlphaFoldDB" id="A0A6V8PZ21"/>
<reference evidence="1 2" key="1">
    <citation type="journal article" date="2020" name="Front. Microbiol.">
        <title>Single-cell genomics of novel Actinobacteria with the Wood-Ljungdahl pathway discovered in a serpentinizing system.</title>
        <authorList>
            <person name="Merino N."/>
            <person name="Kawai M."/>
            <person name="Boyd E.S."/>
            <person name="Colman D.R."/>
            <person name="McGlynn S.E."/>
            <person name="Nealson K.H."/>
            <person name="Kurokawa K."/>
            <person name="Hongoh Y."/>
        </authorList>
    </citation>
    <scope>NUCLEOTIDE SEQUENCE [LARGE SCALE GENOMIC DNA]</scope>
    <source>
        <strain evidence="1 2">S44</strain>
    </source>
</reference>